<evidence type="ECO:0000256" key="4">
    <source>
        <dbReference type="ARBA" id="ARBA00022679"/>
    </source>
</evidence>
<feature type="domain" description="Glycylpeptide N-tetradecanoyltransferase N-terminal" evidence="9">
    <location>
        <begin position="159"/>
        <end position="317"/>
    </location>
</feature>
<dbReference type="PANTHER" id="PTHR11377:SF5">
    <property type="entry name" value="GLYCYLPEPTIDE N-TETRADECANOYLTRANSFERASE"/>
    <property type="match status" value="1"/>
</dbReference>
<feature type="compositionally biased region" description="Low complexity" evidence="8">
    <location>
        <begin position="39"/>
        <end position="53"/>
    </location>
</feature>
<gene>
    <name evidence="11" type="ORF">C8Q71DRAFT_776356</name>
</gene>
<dbReference type="GO" id="GO:0016740">
    <property type="term" value="F:transferase activity"/>
    <property type="evidence" value="ECO:0007669"/>
    <property type="project" value="UniProtKB-KW"/>
</dbReference>
<reference evidence="11 12" key="1">
    <citation type="journal article" date="2021" name="Environ. Microbiol.">
        <title>Gene family expansions and transcriptome signatures uncover fungal adaptations to wood decay.</title>
        <authorList>
            <person name="Hage H."/>
            <person name="Miyauchi S."/>
            <person name="Viragh M."/>
            <person name="Drula E."/>
            <person name="Min B."/>
            <person name="Chaduli D."/>
            <person name="Navarro D."/>
            <person name="Favel A."/>
            <person name="Norest M."/>
            <person name="Lesage-Meessen L."/>
            <person name="Balint B."/>
            <person name="Merenyi Z."/>
            <person name="de Eugenio L."/>
            <person name="Morin E."/>
            <person name="Martinez A.T."/>
            <person name="Baldrian P."/>
            <person name="Stursova M."/>
            <person name="Martinez M.J."/>
            <person name="Novotny C."/>
            <person name="Magnuson J.K."/>
            <person name="Spatafora J.W."/>
            <person name="Maurice S."/>
            <person name="Pangilinan J."/>
            <person name="Andreopoulos W."/>
            <person name="LaButti K."/>
            <person name="Hundley H."/>
            <person name="Na H."/>
            <person name="Kuo A."/>
            <person name="Barry K."/>
            <person name="Lipzen A."/>
            <person name="Henrissat B."/>
            <person name="Riley R."/>
            <person name="Ahrendt S."/>
            <person name="Nagy L.G."/>
            <person name="Grigoriev I.V."/>
            <person name="Martin F."/>
            <person name="Rosso M.N."/>
        </authorList>
    </citation>
    <scope>NUCLEOTIDE SEQUENCE [LARGE SCALE GENOMIC DNA]</scope>
    <source>
        <strain evidence="11 12">CIRM-BRFM 1785</strain>
    </source>
</reference>
<dbReference type="Pfam" id="PF01233">
    <property type="entry name" value="NMT"/>
    <property type="match status" value="1"/>
</dbReference>
<dbReference type="PANTHER" id="PTHR11377">
    <property type="entry name" value="N-MYRISTOYL TRANSFERASE"/>
    <property type="match status" value="1"/>
</dbReference>
<dbReference type="EC" id="2.3.1.97" evidence="2 6"/>
<name>A0ABQ8K748_9APHY</name>
<dbReference type="PIRSF" id="PIRSF015892">
    <property type="entry name" value="N-myristl_transf"/>
    <property type="match status" value="1"/>
</dbReference>
<dbReference type="RefSeq" id="XP_047775842.1">
    <property type="nucleotide sequence ID" value="XM_047924653.1"/>
</dbReference>
<evidence type="ECO:0000259" key="10">
    <source>
        <dbReference type="Pfam" id="PF02799"/>
    </source>
</evidence>
<comment type="similarity">
    <text evidence="1 7">Belongs to the NMT family.</text>
</comment>
<dbReference type="GeneID" id="72005385"/>
<protein>
    <recommendedName>
        <fullName evidence="3 6">Glycylpeptide N-tetradecanoyltransferase</fullName>
        <ecNumber evidence="2 6">2.3.1.97</ecNumber>
    </recommendedName>
</protein>
<evidence type="ECO:0000256" key="1">
    <source>
        <dbReference type="ARBA" id="ARBA00009469"/>
    </source>
</evidence>
<feature type="domain" description="Glycylpeptide N-tetradecanoyltransferase C-terminal" evidence="10">
    <location>
        <begin position="331"/>
        <end position="559"/>
    </location>
</feature>
<evidence type="ECO:0000256" key="8">
    <source>
        <dbReference type="SAM" id="MobiDB-lite"/>
    </source>
</evidence>
<dbReference type="InterPro" id="IPR022677">
    <property type="entry name" value="NMT_C"/>
</dbReference>
<dbReference type="InterPro" id="IPR022676">
    <property type="entry name" value="NMT_N"/>
</dbReference>
<feature type="region of interest" description="Disordered" evidence="8">
    <location>
        <begin position="1"/>
        <end position="80"/>
    </location>
</feature>
<sequence>MAPSQKAKEKEVAEPEEERPEPGDGEETGSEGSEDEPEPTGSSLPESSMPSTSSKKKKKKRSKAMKALNALRSGGKDGIPDALVNTVLERVRQEGGEEAAKADPASVRAALEQMKIKDVIQGKAGIGGKNQKDMGGHKFWATQPVPQLGEEAPVADGYIEPSKPPEEVRQEPYPLPKDFEWTTVDVNDPAQLREVYELLSGHYVEDDVASFRFQYSAHFLHWALQPPGYYKEWHVGVRVASNKKLVAFISGVPMSVRVRDNTFKASEVNFLCVHKKLRSKRLAPVLIKEITRQCHLKGVFQALYTAGLLLPTPIATCRYYHRMVNVKKLVEVNFTSVPSSMTMARLIRLNKLPDTPKLLGHGLREMEERDVPQVTELYGKYMDRFGMAHIMDEEEIRHSLLSGRGEGPTTPDSWKTPREKQVVWTYVVENPETHKITDYFSFFSLPSTVMTTDKHNLLNAAYVFYYGTDVAFIEGAEEDGRLKKRLEEIMGDCLVIASRCEFDVLNALTHMDNVEFLTDLRFHTGDGMLNYYLYNWRTAPLAGVTPVGGVPAGKGIGVVML</sequence>
<dbReference type="Gene3D" id="3.40.630.30">
    <property type="match status" value="2"/>
</dbReference>
<dbReference type="InterPro" id="IPR016181">
    <property type="entry name" value="Acyl_CoA_acyltransferase"/>
</dbReference>
<evidence type="ECO:0000313" key="11">
    <source>
        <dbReference type="EMBL" id="KAH9833076.1"/>
    </source>
</evidence>
<dbReference type="PROSITE" id="PS00975">
    <property type="entry name" value="NMT_1"/>
    <property type="match status" value="1"/>
</dbReference>
<evidence type="ECO:0000256" key="3">
    <source>
        <dbReference type="ARBA" id="ARBA00022240"/>
    </source>
</evidence>
<evidence type="ECO:0000256" key="5">
    <source>
        <dbReference type="ARBA" id="ARBA00023315"/>
    </source>
</evidence>
<dbReference type="SUPFAM" id="SSF55729">
    <property type="entry name" value="Acyl-CoA N-acyltransferases (Nat)"/>
    <property type="match status" value="2"/>
</dbReference>
<dbReference type="Pfam" id="PF02799">
    <property type="entry name" value="NMT_C"/>
    <property type="match status" value="1"/>
</dbReference>
<evidence type="ECO:0000259" key="9">
    <source>
        <dbReference type="Pfam" id="PF01233"/>
    </source>
</evidence>
<keyword evidence="5 6" id="KW-0012">Acyltransferase</keyword>
<dbReference type="Proteomes" id="UP000814176">
    <property type="component" value="Unassembled WGS sequence"/>
</dbReference>
<feature type="compositionally biased region" description="Basic and acidic residues" evidence="8">
    <location>
        <begin position="1"/>
        <end position="13"/>
    </location>
</feature>
<evidence type="ECO:0000256" key="6">
    <source>
        <dbReference type="RuleBase" id="RU000586"/>
    </source>
</evidence>
<dbReference type="InterPro" id="IPR000903">
    <property type="entry name" value="NMT"/>
</dbReference>
<dbReference type="InterPro" id="IPR022678">
    <property type="entry name" value="NMT_CS"/>
</dbReference>
<accession>A0ABQ8K748</accession>
<evidence type="ECO:0000313" key="12">
    <source>
        <dbReference type="Proteomes" id="UP000814176"/>
    </source>
</evidence>
<evidence type="ECO:0000256" key="2">
    <source>
        <dbReference type="ARBA" id="ARBA00012923"/>
    </source>
</evidence>
<comment type="caution">
    <text evidence="11">The sequence shown here is derived from an EMBL/GenBank/DDBJ whole genome shotgun (WGS) entry which is preliminary data.</text>
</comment>
<organism evidence="11 12">
    <name type="scientific">Rhodofomes roseus</name>
    <dbReference type="NCBI Taxonomy" id="34475"/>
    <lineage>
        <taxon>Eukaryota</taxon>
        <taxon>Fungi</taxon>
        <taxon>Dikarya</taxon>
        <taxon>Basidiomycota</taxon>
        <taxon>Agaricomycotina</taxon>
        <taxon>Agaricomycetes</taxon>
        <taxon>Polyporales</taxon>
        <taxon>Rhodofomes</taxon>
    </lineage>
</organism>
<comment type="catalytic activity">
    <reaction evidence="6">
        <text>N-terminal glycyl-[protein] + tetradecanoyl-CoA = N-tetradecanoylglycyl-[protein] + CoA + H(+)</text>
        <dbReference type="Rhea" id="RHEA:15521"/>
        <dbReference type="Rhea" id="RHEA-COMP:12666"/>
        <dbReference type="Rhea" id="RHEA-COMP:12667"/>
        <dbReference type="ChEBI" id="CHEBI:15378"/>
        <dbReference type="ChEBI" id="CHEBI:57287"/>
        <dbReference type="ChEBI" id="CHEBI:57385"/>
        <dbReference type="ChEBI" id="CHEBI:64723"/>
        <dbReference type="ChEBI" id="CHEBI:133050"/>
        <dbReference type="EC" id="2.3.1.97"/>
    </reaction>
</comment>
<comment type="function">
    <text evidence="6">Adds a myristoyl group to the N-terminal glycine residue of certain cellular proteins.</text>
</comment>
<dbReference type="EMBL" id="JADCUA010000020">
    <property type="protein sequence ID" value="KAH9833076.1"/>
    <property type="molecule type" value="Genomic_DNA"/>
</dbReference>
<proteinExistence type="inferred from homology"/>
<keyword evidence="4 6" id="KW-0808">Transferase</keyword>
<keyword evidence="12" id="KW-1185">Reference proteome</keyword>
<evidence type="ECO:0000256" key="7">
    <source>
        <dbReference type="RuleBase" id="RU004178"/>
    </source>
</evidence>
<feature type="compositionally biased region" description="Acidic residues" evidence="8">
    <location>
        <begin position="14"/>
        <end position="38"/>
    </location>
</feature>
<feature type="compositionally biased region" description="Basic residues" evidence="8">
    <location>
        <begin position="54"/>
        <end position="64"/>
    </location>
</feature>